<dbReference type="Gene3D" id="2.40.10.120">
    <property type="match status" value="1"/>
</dbReference>
<dbReference type="SUPFAM" id="SSF50494">
    <property type="entry name" value="Trypsin-like serine proteases"/>
    <property type="match status" value="1"/>
</dbReference>
<dbReference type="InterPro" id="IPR009003">
    <property type="entry name" value="Peptidase_S1_PA"/>
</dbReference>
<dbReference type="GO" id="GO:0006508">
    <property type="term" value="P:proteolysis"/>
    <property type="evidence" value="ECO:0007669"/>
    <property type="project" value="InterPro"/>
</dbReference>
<reference evidence="4" key="1">
    <citation type="submission" date="2019-10" db="EMBL/GenBank/DDBJ databases">
        <title>Lacipirellula parvula gen. nov., sp. nov., representing a lineage of planctomycetes widespread in freshwater anoxic habitats, and description of the family Lacipirellulaceae.</title>
        <authorList>
            <person name="Dedysh S.N."/>
            <person name="Kulichevskaya I.S."/>
            <person name="Beletsky A.V."/>
            <person name="Rakitin A.L."/>
            <person name="Mardanov A.V."/>
            <person name="Ivanova A.A."/>
            <person name="Saltykova V.X."/>
            <person name="Rijpstra W.I.C."/>
            <person name="Sinninghe Damste J.S."/>
            <person name="Ravin N.V."/>
        </authorList>
    </citation>
    <scope>NUCLEOTIDE SEQUENCE [LARGE SCALE GENOMIC DNA]</scope>
    <source>
        <strain evidence="4">PX69</strain>
    </source>
</reference>
<evidence type="ECO:0000256" key="2">
    <source>
        <dbReference type="SAM" id="SignalP"/>
    </source>
</evidence>
<organism evidence="3 4">
    <name type="scientific">Lacipirellula parvula</name>
    <dbReference type="NCBI Taxonomy" id="2650471"/>
    <lineage>
        <taxon>Bacteria</taxon>
        <taxon>Pseudomonadati</taxon>
        <taxon>Planctomycetota</taxon>
        <taxon>Planctomycetia</taxon>
        <taxon>Pirellulales</taxon>
        <taxon>Lacipirellulaceae</taxon>
        <taxon>Lacipirellula</taxon>
    </lineage>
</organism>
<feature type="region of interest" description="Disordered" evidence="1">
    <location>
        <begin position="337"/>
        <end position="365"/>
    </location>
</feature>
<accession>A0A5K7XB70</accession>
<evidence type="ECO:0000313" key="3">
    <source>
        <dbReference type="EMBL" id="BBO33267.1"/>
    </source>
</evidence>
<name>A0A5K7XB70_9BACT</name>
<feature type="signal peptide" evidence="2">
    <location>
        <begin position="1"/>
        <end position="22"/>
    </location>
</feature>
<dbReference type="PANTHER" id="PTHR43019">
    <property type="entry name" value="SERINE ENDOPROTEASE DEGS"/>
    <property type="match status" value="1"/>
</dbReference>
<dbReference type="AlphaFoldDB" id="A0A5K7XB70"/>
<protein>
    <submittedName>
        <fullName evidence="3">Periplasmic serine proteinase DO</fullName>
    </submittedName>
</protein>
<feature type="compositionally biased region" description="Basic and acidic residues" evidence="1">
    <location>
        <begin position="349"/>
        <end position="359"/>
    </location>
</feature>
<dbReference type="PANTHER" id="PTHR43019:SF62">
    <property type="entry name" value="SERINE ENDOPROTEASE DEGS"/>
    <property type="match status" value="1"/>
</dbReference>
<dbReference type="SUPFAM" id="SSF50156">
    <property type="entry name" value="PDZ domain-like"/>
    <property type="match status" value="1"/>
</dbReference>
<dbReference type="Proteomes" id="UP000326837">
    <property type="component" value="Chromosome"/>
</dbReference>
<dbReference type="EMBL" id="AP021861">
    <property type="protein sequence ID" value="BBO33267.1"/>
    <property type="molecule type" value="Genomic_DNA"/>
</dbReference>
<proteinExistence type="predicted"/>
<keyword evidence="2" id="KW-0732">Signal</keyword>
<gene>
    <name evidence="3" type="ORF">PLANPX_2879</name>
</gene>
<feature type="chain" id="PRO_5024843605" evidence="2">
    <location>
        <begin position="23"/>
        <end position="592"/>
    </location>
</feature>
<keyword evidence="4" id="KW-1185">Reference proteome</keyword>
<dbReference type="Pfam" id="PF13365">
    <property type="entry name" value="Trypsin_2"/>
    <property type="match status" value="1"/>
</dbReference>
<dbReference type="InterPro" id="IPR036034">
    <property type="entry name" value="PDZ_sf"/>
</dbReference>
<dbReference type="PRINTS" id="PR00834">
    <property type="entry name" value="PROTEASES2C"/>
</dbReference>
<dbReference type="GO" id="GO:0004252">
    <property type="term" value="F:serine-type endopeptidase activity"/>
    <property type="evidence" value="ECO:0007669"/>
    <property type="project" value="InterPro"/>
</dbReference>
<dbReference type="RefSeq" id="WP_152099080.1">
    <property type="nucleotide sequence ID" value="NZ_AP021861.1"/>
</dbReference>
<dbReference type="KEGG" id="lpav:PLANPX_2879"/>
<sequence length="592" mass="63596">MNCYHPILIAASLLCSAAAVRGAVTPDPAVLKAEDERAEAIAKASAATVAVFDGSGGGGGSGVLISPDGFAVTNFHVTAPCGAAMKCGLNDGKLYDAVIVGIDPVGDVALIQLLGRDDFPVAEIGDSDQVRVGDWCFAAGNPFLLADDFTPSISYGLVSGTHRYQYPAGTLLEYTDCIQTDAAINPGNSGGPLFDAKGRLIGINGRGSFEKRGRVNVGVGYAISVNQVMRFVPMLKSGRIVDHATLGATVSTDKGSVVVDDILETSDAFRRGLQYGDSIVRFADREISTANALKNVLGVYPSGWRAPLTYRRNGQAFSTQVRLMGVHDEAELIELVQSEEEQPSGHPGDPQEKPKDEGPKLPIPQLEGLLKKKKMPPAVVQRYEARRGYANYWYNEQAQERLWTNYVDRSAIADLGYDWRVGGKVETGGVFQLVTSANRSELTLPSGHSGAIFNGDVAAQLSPPRSGGLLLAINAWQRFIDKGLHRFGEIYYLGKLPHGPDGTPEDCLVGYFEGMETRFFFAEDSGDLTGIELFSADDADPCELSFSDFKDIQGRRLPTRWLVQHGDGVFAELAIEQWDVGQAPSGPQDGAN</sequence>
<dbReference type="Gene3D" id="2.30.42.10">
    <property type="match status" value="1"/>
</dbReference>
<evidence type="ECO:0000256" key="1">
    <source>
        <dbReference type="SAM" id="MobiDB-lite"/>
    </source>
</evidence>
<evidence type="ECO:0000313" key="4">
    <source>
        <dbReference type="Proteomes" id="UP000326837"/>
    </source>
</evidence>
<dbReference type="InterPro" id="IPR001940">
    <property type="entry name" value="Peptidase_S1C"/>
</dbReference>